<dbReference type="EMBL" id="JN885137">
    <property type="protein sequence ID" value="AEW87859.1"/>
    <property type="molecule type" value="Genomic_DNA"/>
</dbReference>
<reference evidence="3 4" key="1">
    <citation type="journal article" date="2013" name="J. Virol.">
        <title>Genomic characterization of Japanese macaque rhadinovirus, a novel herpesvirus isolated from a nonhuman primate with a spontaneous inflammatory demyelinating disease.</title>
        <authorList>
            <person name="Estep R.D."/>
            <person name="Hansen S.G."/>
            <person name="Rogers K.S."/>
            <person name="Axthelm M.K."/>
            <person name="Wong S.W."/>
        </authorList>
    </citation>
    <scope>NUCLEOTIDE SEQUENCE [LARGE SCALE GENOMIC DNA]</scope>
    <source>
        <strain evidence="2">12E2</strain>
        <strain evidence="1">3A1</strain>
    </source>
</reference>
<proteinExistence type="predicted"/>
<organism evidence="2 3">
    <name type="scientific">Macaca fuscata rhadinovirus</name>
    <dbReference type="NCBI Taxonomy" id="272551"/>
    <lineage>
        <taxon>Viruses</taxon>
        <taxon>Duplodnaviria</taxon>
        <taxon>Heunggongvirae</taxon>
        <taxon>Peploviricota</taxon>
        <taxon>Herviviricetes</taxon>
        <taxon>Herpesvirales</taxon>
        <taxon>Orthoherpesviridae</taxon>
        <taxon>Gammaherpesvirinae</taxon>
        <taxon>Rhadinovirus</taxon>
        <taxon>Rhadinovirus macacinegamma11</taxon>
        <taxon>macacine gammaherpesvirus 11</taxon>
    </lineage>
</organism>
<protein>
    <submittedName>
        <fullName evidence="2">JM165</fullName>
    </submittedName>
</protein>
<sequence>MAKFTLRSRHSSLQANSACCSSQAWSSSGFQPTDAVSVMSLRRRTCASMMLVTASQMAYLAPTAASMPILYACSPWATHCPTHLSLPLPWVTQVSGLPRRSVASCLVIGWGRCMGTRAILSVNTAVWLTMW</sequence>
<evidence type="ECO:0000313" key="1">
    <source>
        <dbReference type="EMBL" id="AEW87689.1"/>
    </source>
</evidence>
<dbReference type="EMBL" id="JN885136">
    <property type="protein sequence ID" value="AEW87689.1"/>
    <property type="molecule type" value="Genomic_DNA"/>
</dbReference>
<evidence type="ECO:0000313" key="4">
    <source>
        <dbReference type="Proteomes" id="UP000133219"/>
    </source>
</evidence>
<dbReference type="Proteomes" id="UP000133219">
    <property type="component" value="Segment"/>
</dbReference>
<name>G9JMZ2_9GAMA</name>
<dbReference type="GeneID" id="3416550"/>
<dbReference type="KEGG" id="vg:3416550"/>
<accession>G9JMZ2</accession>
<gene>
    <name evidence="2" type="ORF">JM165</name>
</gene>
<dbReference type="RefSeq" id="YP_238468.1">
    <property type="nucleotide sequence ID" value="NC_007016.1"/>
</dbReference>
<evidence type="ECO:0000313" key="2">
    <source>
        <dbReference type="EMBL" id="AEW87859.1"/>
    </source>
</evidence>
<evidence type="ECO:0000313" key="3">
    <source>
        <dbReference type="Proteomes" id="UP000124292"/>
    </source>
</evidence>
<dbReference type="Proteomes" id="UP000124292">
    <property type="component" value="Genome"/>
</dbReference>